<keyword evidence="1" id="KW-1133">Transmembrane helix</keyword>
<evidence type="ECO:0000313" key="3">
    <source>
        <dbReference type="Proteomes" id="UP000770717"/>
    </source>
</evidence>
<feature type="transmembrane region" description="Helical" evidence="1">
    <location>
        <begin position="20"/>
        <end position="40"/>
    </location>
</feature>
<keyword evidence="1" id="KW-0812">Transmembrane</keyword>
<name>A0A8J6F9T0_ELECQ</name>
<evidence type="ECO:0000256" key="1">
    <source>
        <dbReference type="SAM" id="Phobius"/>
    </source>
</evidence>
<evidence type="ECO:0000313" key="2">
    <source>
        <dbReference type="EMBL" id="KAG9483361.1"/>
    </source>
</evidence>
<proteinExistence type="predicted"/>
<dbReference type="EMBL" id="WNTK01000005">
    <property type="protein sequence ID" value="KAG9483361.1"/>
    <property type="molecule type" value="Genomic_DNA"/>
</dbReference>
<accession>A0A8J6F9T0</accession>
<dbReference type="Proteomes" id="UP000770717">
    <property type="component" value="Unassembled WGS sequence"/>
</dbReference>
<reference evidence="2" key="1">
    <citation type="thesis" date="2020" institute="ProQuest LLC" country="789 East Eisenhower Parkway, Ann Arbor, MI, USA">
        <title>Comparative Genomics and Chromosome Evolution.</title>
        <authorList>
            <person name="Mudd A.B."/>
        </authorList>
    </citation>
    <scope>NUCLEOTIDE SEQUENCE</scope>
    <source>
        <strain evidence="2">HN-11 Male</strain>
        <tissue evidence="2">Kidney and liver</tissue>
    </source>
</reference>
<gene>
    <name evidence="2" type="ORF">GDO78_009336</name>
</gene>
<organism evidence="2 3">
    <name type="scientific">Eleutherodactylus coqui</name>
    <name type="common">Puerto Rican coqui</name>
    <dbReference type="NCBI Taxonomy" id="57060"/>
    <lineage>
        <taxon>Eukaryota</taxon>
        <taxon>Metazoa</taxon>
        <taxon>Chordata</taxon>
        <taxon>Craniata</taxon>
        <taxon>Vertebrata</taxon>
        <taxon>Euteleostomi</taxon>
        <taxon>Amphibia</taxon>
        <taxon>Batrachia</taxon>
        <taxon>Anura</taxon>
        <taxon>Neobatrachia</taxon>
        <taxon>Hyloidea</taxon>
        <taxon>Eleutherodactylidae</taxon>
        <taxon>Eleutherodactylinae</taxon>
        <taxon>Eleutherodactylus</taxon>
        <taxon>Eleutherodactylus</taxon>
    </lineage>
</organism>
<dbReference type="AlphaFoldDB" id="A0A8J6F9T0"/>
<keyword evidence="1" id="KW-0472">Membrane</keyword>
<keyword evidence="3" id="KW-1185">Reference proteome</keyword>
<feature type="transmembrane region" description="Helical" evidence="1">
    <location>
        <begin position="46"/>
        <end position="63"/>
    </location>
</feature>
<sequence length="103" mass="12450">MEDQLHSLYKSKTLSFLMRFFISIHIFHTITFLYTVISFAHVRKNLLSITVQFYNTVCTIYIWKKIRIQNFTRIDFIVNSTDYTNSRFMILFEYSFHSVVKGE</sequence>
<protein>
    <submittedName>
        <fullName evidence="2">Uncharacterized protein</fullName>
    </submittedName>
</protein>
<comment type="caution">
    <text evidence="2">The sequence shown here is derived from an EMBL/GenBank/DDBJ whole genome shotgun (WGS) entry which is preliminary data.</text>
</comment>